<accession>A0A4P9Y806</accession>
<dbReference type="InterPro" id="IPR040155">
    <property type="entry name" value="CEBPZ/Mak21-like"/>
</dbReference>
<dbReference type="AlphaFoldDB" id="A0A4P9Y806"/>
<organism evidence="4 5">
    <name type="scientific">Piptocephalis cylindrospora</name>
    <dbReference type="NCBI Taxonomy" id="1907219"/>
    <lineage>
        <taxon>Eukaryota</taxon>
        <taxon>Fungi</taxon>
        <taxon>Fungi incertae sedis</taxon>
        <taxon>Zoopagomycota</taxon>
        <taxon>Zoopagomycotina</taxon>
        <taxon>Zoopagomycetes</taxon>
        <taxon>Zoopagales</taxon>
        <taxon>Piptocephalidaceae</taxon>
        <taxon>Piptocephalis</taxon>
    </lineage>
</organism>
<sequence>WYTVDLAPLTTTSRASRRPVGKEEVQQRVERAQELLETEGAQYEKKGSSLNRGDKSFFKTLMTSGTMSDKVSALVLLIQESPIHTARTMETLLGMARKRHRKEATLAIGALKDLLLSNLLPDRKLTFLQDQALSHPRVTDSHLLAWAYEDTLKRQYLSLIQTIEALSHDPFPHVRQAMVGHVYELLAGKPEQEQNLLALLVNKLGDLDKKVASRSTYLIHSLLVKHPNMKDIIIGAVQEHLFRKGMSLRAQYYGVLSLNQMILTASPDDQVAANHLVDVYFAIFRKILLKRKEKPAILTQTQDTSGKANRKAKKRAEDADRAADVEAELESKIISAVLTGINRAFPFAKLAADSYDQHIDTLFRVTHTGTFNVVVQALRLLFQVTNAHQHSLDRYYRVLYDVLIDPRLIHSSKQALFLNLLFKSLKADDVLDRCQAFVKRLLQISPYHQIPFICGVLYLTSEVIKAKPALTIMLTQSEMTDDDGEEHFVDVPESDDDEEENKEDTKKSLGTKDGYDGFKRDPRYAQAGRSCLWELTNLTACFHPSVARLAEKLLGGETIQESPQLQIHTLTHFLDKFVYRNPKKTATTKGSSLMQPQGDASHMQNTGGGIMWRKGGAQGGATVRDSSFVNLDVNAISADEVFFHKYFTARKLAGKDKKKGAKASEEEGKADDGGDESFDEDEVWGAMQSSMRGFDDMMAADEDEEGEDEDEDDAFMEAMAEDGEEGEEEEEDEEDEEDEFEMEGGDEEFGIEDEGDLMPSDEEQGQVEEQEEEEESRKKKRKKVALPTFASFDDYAAMINQLDDDEEA</sequence>
<proteinExistence type="inferred from homology"/>
<dbReference type="PANTHER" id="PTHR12048">
    <property type="entry name" value="CCAAT-BINDING FACTOR-RELATED"/>
    <property type="match status" value="1"/>
</dbReference>
<dbReference type="Gene3D" id="1.25.10.10">
    <property type="entry name" value="Leucine-rich Repeat Variant"/>
    <property type="match status" value="1"/>
</dbReference>
<feature type="non-terminal residue" evidence="4">
    <location>
        <position position="1"/>
    </location>
</feature>
<dbReference type="PANTHER" id="PTHR12048:SF0">
    <property type="entry name" value="CCAAT_ENHANCER-BINDING PROTEIN ZETA"/>
    <property type="match status" value="1"/>
</dbReference>
<dbReference type="InterPro" id="IPR016024">
    <property type="entry name" value="ARM-type_fold"/>
</dbReference>
<evidence type="ECO:0000313" key="5">
    <source>
        <dbReference type="Proteomes" id="UP000267251"/>
    </source>
</evidence>
<feature type="region of interest" description="Disordered" evidence="2">
    <location>
        <begin position="481"/>
        <end position="514"/>
    </location>
</feature>
<feature type="region of interest" description="Disordered" evidence="2">
    <location>
        <begin position="299"/>
        <end position="319"/>
    </location>
</feature>
<protein>
    <submittedName>
        <fullName evidence="4">CBF/Mak21 family-domain-containing protein</fullName>
    </submittedName>
</protein>
<feature type="compositionally biased region" description="Acidic residues" evidence="2">
    <location>
        <begin position="492"/>
        <end position="502"/>
    </location>
</feature>
<gene>
    <name evidence="4" type="ORF">BJ684DRAFT_7221</name>
</gene>
<feature type="domain" description="CCAAT-binding factor" evidence="3">
    <location>
        <begin position="375"/>
        <end position="550"/>
    </location>
</feature>
<dbReference type="InterPro" id="IPR005612">
    <property type="entry name" value="CCAAT-binding_factor"/>
</dbReference>
<comment type="similarity">
    <text evidence="1">Belongs to the CBF/MAK21 family.</text>
</comment>
<dbReference type="GO" id="GO:0005634">
    <property type="term" value="C:nucleus"/>
    <property type="evidence" value="ECO:0007669"/>
    <property type="project" value="UniProtKB-ARBA"/>
</dbReference>
<feature type="region of interest" description="Disordered" evidence="2">
    <location>
        <begin position="656"/>
        <end position="679"/>
    </location>
</feature>
<dbReference type="SUPFAM" id="SSF48371">
    <property type="entry name" value="ARM repeat"/>
    <property type="match status" value="1"/>
</dbReference>
<feature type="region of interest" description="Disordered" evidence="2">
    <location>
        <begin position="701"/>
        <end position="784"/>
    </location>
</feature>
<evidence type="ECO:0000256" key="1">
    <source>
        <dbReference type="ARBA" id="ARBA00007797"/>
    </source>
</evidence>
<dbReference type="EMBL" id="KZ987742">
    <property type="protein sequence ID" value="RKP15297.1"/>
    <property type="molecule type" value="Genomic_DNA"/>
</dbReference>
<dbReference type="Pfam" id="PF03914">
    <property type="entry name" value="CBF"/>
    <property type="match status" value="1"/>
</dbReference>
<keyword evidence="5" id="KW-1185">Reference proteome</keyword>
<dbReference type="InterPro" id="IPR011989">
    <property type="entry name" value="ARM-like"/>
</dbReference>
<evidence type="ECO:0000256" key="2">
    <source>
        <dbReference type="SAM" id="MobiDB-lite"/>
    </source>
</evidence>
<evidence type="ECO:0000259" key="3">
    <source>
        <dbReference type="Pfam" id="PF03914"/>
    </source>
</evidence>
<feature type="compositionally biased region" description="Basic and acidic residues" evidence="2">
    <location>
        <begin position="662"/>
        <end position="672"/>
    </location>
</feature>
<reference evidence="5" key="1">
    <citation type="journal article" date="2018" name="Nat. Microbiol.">
        <title>Leveraging single-cell genomics to expand the fungal tree of life.</title>
        <authorList>
            <person name="Ahrendt S.R."/>
            <person name="Quandt C.A."/>
            <person name="Ciobanu D."/>
            <person name="Clum A."/>
            <person name="Salamov A."/>
            <person name="Andreopoulos B."/>
            <person name="Cheng J.F."/>
            <person name="Woyke T."/>
            <person name="Pelin A."/>
            <person name="Henrissat B."/>
            <person name="Reynolds N.K."/>
            <person name="Benny G.L."/>
            <person name="Smith M.E."/>
            <person name="James T.Y."/>
            <person name="Grigoriev I.V."/>
        </authorList>
    </citation>
    <scope>NUCLEOTIDE SEQUENCE [LARGE SCALE GENOMIC DNA]</scope>
</reference>
<dbReference type="OrthoDB" id="28947at2759"/>
<dbReference type="Proteomes" id="UP000267251">
    <property type="component" value="Unassembled WGS sequence"/>
</dbReference>
<feature type="compositionally biased region" description="Acidic residues" evidence="2">
    <location>
        <begin position="701"/>
        <end position="774"/>
    </location>
</feature>
<evidence type="ECO:0000313" key="4">
    <source>
        <dbReference type="EMBL" id="RKP15297.1"/>
    </source>
</evidence>
<name>A0A4P9Y806_9FUNG</name>